<evidence type="ECO:0000313" key="2">
    <source>
        <dbReference type="EMBL" id="MDR7298876.1"/>
    </source>
</evidence>
<keyword evidence="3" id="KW-1185">Reference proteome</keyword>
<protein>
    <recommendedName>
        <fullName evidence="4">Lysozyme inhibitor LprI N-terminal domain-containing protein</fullName>
    </recommendedName>
</protein>
<sequence>MRRIIVSALLALTLSANADGIRVTKTFDRVVALARAEPTKCEQPAKLIPSTFSSSDYELLILKIQLSGLGLKEFSDGGRTCLEGAMDHSIYRLASLPDGGKTLIRLLENSSFLWDGARSLTLCDAMVRRGNPMALLLEKVTSKNRHWALRCSEKIRNGYKTAF</sequence>
<dbReference type="RefSeq" id="WP_310348127.1">
    <property type="nucleotide sequence ID" value="NZ_JAVDXQ010000006.1"/>
</dbReference>
<comment type="caution">
    <text evidence="2">The sequence shown here is derived from an EMBL/GenBank/DDBJ whole genome shotgun (WGS) entry which is preliminary data.</text>
</comment>
<evidence type="ECO:0008006" key="4">
    <source>
        <dbReference type="Google" id="ProtNLM"/>
    </source>
</evidence>
<keyword evidence="1" id="KW-0732">Signal</keyword>
<evidence type="ECO:0000256" key="1">
    <source>
        <dbReference type="SAM" id="SignalP"/>
    </source>
</evidence>
<organism evidence="2 3">
    <name type="scientific">Pelomonas aquatica</name>
    <dbReference type="NCBI Taxonomy" id="431058"/>
    <lineage>
        <taxon>Bacteria</taxon>
        <taxon>Pseudomonadati</taxon>
        <taxon>Pseudomonadota</taxon>
        <taxon>Betaproteobacteria</taxon>
        <taxon>Burkholderiales</taxon>
        <taxon>Sphaerotilaceae</taxon>
        <taxon>Roseateles</taxon>
    </lineage>
</organism>
<dbReference type="EMBL" id="JAVDXQ010000006">
    <property type="protein sequence ID" value="MDR7298876.1"/>
    <property type="molecule type" value="Genomic_DNA"/>
</dbReference>
<feature type="signal peptide" evidence="1">
    <location>
        <begin position="1"/>
        <end position="18"/>
    </location>
</feature>
<accession>A0ABU1ZFS6</accession>
<gene>
    <name evidence="2" type="ORF">J2X16_004244</name>
</gene>
<name>A0ABU1ZFS6_9BURK</name>
<evidence type="ECO:0000313" key="3">
    <source>
        <dbReference type="Proteomes" id="UP001180536"/>
    </source>
</evidence>
<dbReference type="Proteomes" id="UP001180536">
    <property type="component" value="Unassembled WGS sequence"/>
</dbReference>
<feature type="chain" id="PRO_5046080460" description="Lysozyme inhibitor LprI N-terminal domain-containing protein" evidence="1">
    <location>
        <begin position="19"/>
        <end position="163"/>
    </location>
</feature>
<reference evidence="2 3" key="1">
    <citation type="submission" date="2023-07" db="EMBL/GenBank/DDBJ databases">
        <title>Sorghum-associated microbial communities from plants grown in Nebraska, USA.</title>
        <authorList>
            <person name="Schachtman D."/>
        </authorList>
    </citation>
    <scope>NUCLEOTIDE SEQUENCE [LARGE SCALE GENOMIC DNA]</scope>
    <source>
        <strain evidence="2 3">BE310</strain>
    </source>
</reference>
<proteinExistence type="predicted"/>